<dbReference type="EMBL" id="BEXD01000103">
    <property type="protein sequence ID" value="GBB84295.1"/>
    <property type="molecule type" value="Genomic_DNA"/>
</dbReference>
<gene>
    <name evidence="1" type="ORF">RclHR1_10900003</name>
</gene>
<organism evidence="1 2">
    <name type="scientific">Rhizophagus clarus</name>
    <dbReference type="NCBI Taxonomy" id="94130"/>
    <lineage>
        <taxon>Eukaryota</taxon>
        <taxon>Fungi</taxon>
        <taxon>Fungi incertae sedis</taxon>
        <taxon>Mucoromycota</taxon>
        <taxon>Glomeromycotina</taxon>
        <taxon>Glomeromycetes</taxon>
        <taxon>Glomerales</taxon>
        <taxon>Glomeraceae</taxon>
        <taxon>Rhizophagus</taxon>
    </lineage>
</organism>
<protein>
    <submittedName>
        <fullName evidence="1">Uncharacterized protein</fullName>
    </submittedName>
</protein>
<reference evidence="1 2" key="1">
    <citation type="submission" date="2017-11" db="EMBL/GenBank/DDBJ databases">
        <title>The genome of Rhizophagus clarus HR1 reveals common genetic basis of auxotrophy among arbuscular mycorrhizal fungi.</title>
        <authorList>
            <person name="Kobayashi Y."/>
        </authorList>
    </citation>
    <scope>NUCLEOTIDE SEQUENCE [LARGE SCALE GENOMIC DNA]</scope>
    <source>
        <strain evidence="1 2">HR1</strain>
    </source>
</reference>
<comment type="caution">
    <text evidence="1">The sequence shown here is derived from an EMBL/GenBank/DDBJ whole genome shotgun (WGS) entry which is preliminary data.</text>
</comment>
<name>A0A2Z6Q4E3_9GLOM</name>
<dbReference type="Proteomes" id="UP000247702">
    <property type="component" value="Unassembled WGS sequence"/>
</dbReference>
<proteinExistence type="predicted"/>
<accession>A0A2Z6Q4E3</accession>
<dbReference type="STRING" id="94130.A0A2Z6Q4E3"/>
<dbReference type="AlphaFoldDB" id="A0A2Z6Q4E3"/>
<evidence type="ECO:0000313" key="1">
    <source>
        <dbReference type="EMBL" id="GBB84295.1"/>
    </source>
</evidence>
<sequence length="98" mass="11654">MVNAQECFGLRAGCFRKTLQCSGKLAEQLENYKVENDPLRNYDLQAWKQDNQELINKAKEKIKQEELTRKLECELVVKEIKELYEKPRCNVYQKTRTL</sequence>
<keyword evidence="2" id="KW-1185">Reference proteome</keyword>
<evidence type="ECO:0000313" key="2">
    <source>
        <dbReference type="Proteomes" id="UP000247702"/>
    </source>
</evidence>